<sequence>MPALPLFCRELRLLLAHLPLDVGDATVQVRLETVFDGIGRTGCGFSGTVRRPLLLGGCRRRLRRRIEQRRLTGLRQLGAVAPAAGLAARLGNAHLLRREAEQVVEAHYRRLYFGFLLSCRCGRACRFCPRGILRCGSQPCILRSQGRFRRPYLCHLLLFQPRVPNAAGVEAHGQPCVQVPVEQPAQAVRDAFRAALVPIDHRGLAVGVGVQLRTRADDLLLVLDEIAVGAYAAQRPRSCKQPFIFGQPLFAGVFLQDDKVAAHLRPGIVGKEVVRQTDSGNQMRPFHHFEPYRFVLRGVQHALRGDERHDTAVADGIQPFEEKVVVYGSRRHAACGSLVRGEGRIEDGHVAERDIGDRRVEIAVERFLDALEPLRPYFLVGIEAGEDFARQEVFLEGHDIDGGIFPRERPDERAVPCGGFQQTERAHIIVVQHVGQSLRYRRRGIERRQHGAFQAVDITLVFVLAGAVLTDQTVQLHRLREQVEVGFRPLDGIGQRGGGIEDTFQSPETAVAGEPLPLLGSGRPSCLAQLESRPYRLDVVAQLGFTVKGHSLPARLG</sequence>
<accession>A0A6N3BH62</accession>
<dbReference type="EMBL" id="CACRUT010000013">
    <property type="protein sequence ID" value="VYU03635.1"/>
    <property type="molecule type" value="Genomic_DNA"/>
</dbReference>
<reference evidence="1" key="1">
    <citation type="submission" date="2019-11" db="EMBL/GenBank/DDBJ databases">
        <authorList>
            <person name="Feng L."/>
        </authorList>
    </citation>
    <scope>NUCLEOTIDE SEQUENCE</scope>
    <source>
        <strain evidence="1">PclaraLFYP37</strain>
    </source>
</reference>
<protein>
    <submittedName>
        <fullName evidence="1">Uncharacterized protein</fullName>
    </submittedName>
</protein>
<proteinExistence type="predicted"/>
<evidence type="ECO:0000313" key="1">
    <source>
        <dbReference type="EMBL" id="VYU03635.1"/>
    </source>
</evidence>
<organism evidence="1">
    <name type="scientific">Paraprevotella clara</name>
    <dbReference type="NCBI Taxonomy" id="454154"/>
    <lineage>
        <taxon>Bacteria</taxon>
        <taxon>Pseudomonadati</taxon>
        <taxon>Bacteroidota</taxon>
        <taxon>Bacteroidia</taxon>
        <taxon>Bacteroidales</taxon>
        <taxon>Prevotellaceae</taxon>
        <taxon>Paraprevotella</taxon>
    </lineage>
</organism>
<gene>
    <name evidence="1" type="ORF">PCLFYP37_01746</name>
</gene>
<dbReference type="AlphaFoldDB" id="A0A6N3BH62"/>
<name>A0A6N3BH62_9BACT</name>